<name>A0A0H4XD37_9BACT</name>
<evidence type="ECO:0000256" key="2">
    <source>
        <dbReference type="SAM" id="SignalP"/>
    </source>
</evidence>
<feature type="compositionally biased region" description="Basic and acidic residues" evidence="1">
    <location>
        <begin position="136"/>
        <end position="145"/>
    </location>
</feature>
<dbReference type="EMBL" id="CP012109">
    <property type="protein sequence ID" value="AKQ65932.1"/>
    <property type="molecule type" value="Genomic_DNA"/>
</dbReference>
<feature type="signal peptide" evidence="2">
    <location>
        <begin position="1"/>
        <end position="23"/>
    </location>
</feature>
<dbReference type="STRING" id="1297742.A176_002844"/>
<evidence type="ECO:0000313" key="4">
    <source>
        <dbReference type="Proteomes" id="UP000009026"/>
    </source>
</evidence>
<evidence type="ECO:0000313" key="3">
    <source>
        <dbReference type="EMBL" id="AKQ65932.1"/>
    </source>
</evidence>
<accession>A0A0H4XD37</accession>
<evidence type="ECO:0008006" key="5">
    <source>
        <dbReference type="Google" id="ProtNLM"/>
    </source>
</evidence>
<keyword evidence="2" id="KW-0732">Signal</keyword>
<reference evidence="3 4" key="1">
    <citation type="journal article" date="2016" name="PLoS ONE">
        <title>Complete Genome Sequence and Comparative Genomics of a Novel Myxobacterium Myxococcus hansupus.</title>
        <authorList>
            <person name="Sharma G."/>
            <person name="Narwani T."/>
            <person name="Subramanian S."/>
        </authorList>
    </citation>
    <scope>NUCLEOTIDE SEQUENCE [LARGE SCALE GENOMIC DNA]</scope>
    <source>
        <strain evidence="4">mixupus</strain>
    </source>
</reference>
<protein>
    <recommendedName>
        <fullName evidence="5">Secreted protein</fullName>
    </recommendedName>
</protein>
<feature type="chain" id="PRO_5005212616" description="Secreted protein" evidence="2">
    <location>
        <begin position="24"/>
        <end position="160"/>
    </location>
</feature>
<organism evidence="3 4">
    <name type="scientific">Pseudomyxococcus hansupus</name>
    <dbReference type="NCBI Taxonomy" id="1297742"/>
    <lineage>
        <taxon>Bacteria</taxon>
        <taxon>Pseudomonadati</taxon>
        <taxon>Myxococcota</taxon>
        <taxon>Myxococcia</taxon>
        <taxon>Myxococcales</taxon>
        <taxon>Cystobacterineae</taxon>
        <taxon>Myxococcaceae</taxon>
        <taxon>Pseudomyxococcus</taxon>
    </lineage>
</organism>
<gene>
    <name evidence="3" type="ORF">A176_002844</name>
</gene>
<sequence>MNGTRRCAFIRRFMLILAAPCPAKGLSCARESRSGYSSWELPSEACWEPSARARPRPVAIGVQTCVPMTVVPASIGVSDWARVASVRMFQRASESTCTQCAVKHPDFIRAGLPGWAARSSWRGHSRSRGVPRHHCERGIRSHEGAGRQASEGRPAGSSVR</sequence>
<dbReference type="Proteomes" id="UP000009026">
    <property type="component" value="Chromosome"/>
</dbReference>
<feature type="compositionally biased region" description="Basic residues" evidence="1">
    <location>
        <begin position="121"/>
        <end position="135"/>
    </location>
</feature>
<evidence type="ECO:0000256" key="1">
    <source>
        <dbReference type="SAM" id="MobiDB-lite"/>
    </source>
</evidence>
<feature type="region of interest" description="Disordered" evidence="1">
    <location>
        <begin position="118"/>
        <end position="160"/>
    </location>
</feature>
<dbReference type="KEGG" id="mym:A176_002844"/>
<dbReference type="AlphaFoldDB" id="A0A0H4XD37"/>
<proteinExistence type="predicted"/>
<keyword evidence="4" id="KW-1185">Reference proteome</keyword>
<dbReference type="PATRIC" id="fig|1297742.4.peg.2872"/>